<dbReference type="NCBIfam" id="TIGR00762">
    <property type="entry name" value="DegV"/>
    <property type="match status" value="1"/>
</dbReference>
<dbReference type="GeneID" id="54121131"/>
<dbReference type="PROSITE" id="PS51482">
    <property type="entry name" value="DEGV"/>
    <property type="match status" value="1"/>
</dbReference>
<dbReference type="Gene3D" id="3.40.50.10170">
    <property type="match status" value="1"/>
</dbReference>
<evidence type="ECO:0000256" key="1">
    <source>
        <dbReference type="ARBA" id="ARBA00023121"/>
    </source>
</evidence>
<dbReference type="GO" id="GO:0008289">
    <property type="term" value="F:lipid binding"/>
    <property type="evidence" value="ECO:0007669"/>
    <property type="project" value="UniProtKB-KW"/>
</dbReference>
<dbReference type="Gene3D" id="3.30.1180.10">
    <property type="match status" value="1"/>
</dbReference>
<reference evidence="3" key="1">
    <citation type="submission" date="2016-10" db="EMBL/GenBank/DDBJ databases">
        <authorList>
            <person name="Varghese N."/>
        </authorList>
    </citation>
    <scope>NUCLEOTIDE SEQUENCE [LARGE SCALE GENOMIC DNA]</scope>
    <source>
        <strain evidence="3">DSM 20406</strain>
    </source>
</reference>
<dbReference type="RefSeq" id="WP_033163745.1">
    <property type="nucleotide sequence ID" value="NZ_CACVTN010000047.1"/>
</dbReference>
<dbReference type="InterPro" id="IPR043168">
    <property type="entry name" value="DegV_C"/>
</dbReference>
<dbReference type="InterPro" id="IPR050270">
    <property type="entry name" value="DegV_domain_contain"/>
</dbReference>
<dbReference type="PANTHER" id="PTHR33434">
    <property type="entry name" value="DEGV DOMAIN-CONTAINING PROTEIN DR_1986-RELATED"/>
    <property type="match status" value="1"/>
</dbReference>
<dbReference type="PANTHER" id="PTHR33434:SF2">
    <property type="entry name" value="FATTY ACID-BINDING PROTEIN TM_1468"/>
    <property type="match status" value="1"/>
</dbReference>
<dbReference type="InterPro" id="IPR003797">
    <property type="entry name" value="DegV"/>
</dbReference>
<evidence type="ECO:0000313" key="3">
    <source>
        <dbReference type="Proteomes" id="UP000183028"/>
    </source>
</evidence>
<dbReference type="Pfam" id="PF02645">
    <property type="entry name" value="DegV"/>
    <property type="match status" value="1"/>
</dbReference>
<dbReference type="AlphaFoldDB" id="A0A1H6SRQ1"/>
<dbReference type="OrthoDB" id="9775494at2"/>
<name>A0A1H6SRQ1_9FIRM</name>
<keyword evidence="1" id="KW-0446">Lipid-binding</keyword>
<proteinExistence type="predicted"/>
<sequence length="287" mass="31147">MSKIAIFTDSGCQIEIKGDHPGIYVAPLCITMHDRAYLDQYEINSIDVFKEMARVDQIVMTSQPPLGSMIEVLTEIKKDGYDEVIGVSIATGLSSTMTSMQIAADNVDIPITLVDSHATARIQKELVLTARKLADLGKNSAEIKAILDEMVKDSRTIIMVPNLEHLKKGGRITPAVALLAGLLKVVPVMELNHELGGKIDTLGKVRTVKKAIKTLADRMIELGVNSKDYVFAIEHVLAEDSANSLKAYLEEKIGPADILVRELPAVVGAHMGVGGVGVQFIKKYPFA</sequence>
<dbReference type="Proteomes" id="UP000183028">
    <property type="component" value="Unassembled WGS sequence"/>
</dbReference>
<protein>
    <submittedName>
        <fullName evidence="2">EDD domain protein, DegV family</fullName>
    </submittedName>
</protein>
<dbReference type="EMBL" id="FNYK01000016">
    <property type="protein sequence ID" value="SEI67457.1"/>
    <property type="molecule type" value="Genomic_DNA"/>
</dbReference>
<organism evidence="2 3">
    <name type="scientific">Sharpea azabuensis</name>
    <dbReference type="NCBI Taxonomy" id="322505"/>
    <lineage>
        <taxon>Bacteria</taxon>
        <taxon>Bacillati</taxon>
        <taxon>Bacillota</taxon>
        <taxon>Erysipelotrichia</taxon>
        <taxon>Erysipelotrichales</taxon>
        <taxon>Coprobacillaceae</taxon>
        <taxon>Sharpea</taxon>
    </lineage>
</organism>
<dbReference type="eggNOG" id="COG1307">
    <property type="taxonomic scope" value="Bacteria"/>
</dbReference>
<evidence type="ECO:0000313" key="2">
    <source>
        <dbReference type="EMBL" id="SEI67457.1"/>
    </source>
</evidence>
<keyword evidence="3" id="KW-1185">Reference proteome</keyword>
<dbReference type="STRING" id="322505.SAMN04487836_1449"/>
<gene>
    <name evidence="2" type="ORF">SAMN04487834_10163</name>
</gene>
<accession>A0A1H6SRQ1</accession>
<dbReference type="SUPFAM" id="SSF82549">
    <property type="entry name" value="DAK1/DegV-like"/>
    <property type="match status" value="1"/>
</dbReference>